<feature type="chain" id="PRO_5040514082" description="tyrosinase" evidence="11">
    <location>
        <begin position="19"/>
        <end position="596"/>
    </location>
</feature>
<comment type="caution">
    <text evidence="13">The sequence shown here is derived from an EMBL/GenBank/DDBJ whole genome shotgun (WGS) entry which is preliminary data.</text>
</comment>
<comment type="catalytic activity">
    <reaction evidence="9">
        <text>2 L-dopa + O2 = 2 L-dopaquinone + 2 H2O</text>
        <dbReference type="Rhea" id="RHEA:34287"/>
        <dbReference type="ChEBI" id="CHEBI:15377"/>
        <dbReference type="ChEBI" id="CHEBI:15379"/>
        <dbReference type="ChEBI" id="CHEBI:57504"/>
        <dbReference type="ChEBI" id="CHEBI:57924"/>
        <dbReference type="EC" id="1.14.18.1"/>
    </reaction>
</comment>
<sequence length="596" mass="66477">MLFLCIVLAALLSAFAQGRPASPYIVDEIILTTGIGTGKQPNGAVPIRREIRDLQQNYPDTWNLYLLGLQSFQMVDQKDPLSFYQIAGIHGVPYVPWANAQGIPGKRTGYCPHQNVMFFGWHRAYLALYEQQLYKHVLNISQQFPEPLCERYATAADQFRIPYWDWAVENATVPDAILQPTVRVTGTDGQEQEIENPLHHFRFHPTFSSDFDGQWLRMNTTLRWPTSDLSTAESQNNVVVEQFRAYAQGMHDGIGNGFAAASSMNAWSYSWLEHQHGTVHYVIGGMRNRETSAGPQKTDGHMWPLEYSAFEPAFMLHHCNVDRLFDLWMQAHPDQFIEEDDIGYTGSFAIADRTVVDANTPLSPFWKTSNTFWTSGDVRDSTVFGYAYPETQHWNFASDELFRASVNASIAELYTPKVINHMWPGNAESSGGDMKHLVTDNSFTDWTIQTSALRSSLPNVFVVQFSFDGETSSDAVENVGTWNVLMPMGMKMPKASKDKAVGSVNLTPSLVDRIAAGKLADLDPKSVVPYLTKRLSWKVYSGDGTIVPSTQLQGLNVTVASTRVLMPADANTPLDASGKKTLYPDVTVGKSGGTKI</sequence>
<comment type="similarity">
    <text evidence="2">Belongs to the tyrosinase family.</text>
</comment>
<gene>
    <name evidence="13" type="ORF">GQ43DRAFT_438740</name>
</gene>
<evidence type="ECO:0000256" key="6">
    <source>
        <dbReference type="ARBA" id="ARBA00023008"/>
    </source>
</evidence>
<dbReference type="OrthoDB" id="6132182at2759"/>
<evidence type="ECO:0000256" key="3">
    <source>
        <dbReference type="ARBA" id="ARBA00011906"/>
    </source>
</evidence>
<evidence type="ECO:0000256" key="7">
    <source>
        <dbReference type="ARBA" id="ARBA00023033"/>
    </source>
</evidence>
<evidence type="ECO:0000256" key="2">
    <source>
        <dbReference type="ARBA" id="ARBA00009928"/>
    </source>
</evidence>
<dbReference type="InterPro" id="IPR008922">
    <property type="entry name" value="Di-copper_centre_dom_sf"/>
</dbReference>
<dbReference type="EMBL" id="ML993900">
    <property type="protein sequence ID" value="KAF2203556.1"/>
    <property type="molecule type" value="Genomic_DNA"/>
</dbReference>
<dbReference type="SUPFAM" id="SSF48056">
    <property type="entry name" value="Di-copper centre-containing domain"/>
    <property type="match status" value="1"/>
</dbReference>
<proteinExistence type="inferred from homology"/>
<dbReference type="AlphaFoldDB" id="A0A9P4MUD9"/>
<organism evidence="13 14">
    <name type="scientific">Delitschia confertaspora ATCC 74209</name>
    <dbReference type="NCBI Taxonomy" id="1513339"/>
    <lineage>
        <taxon>Eukaryota</taxon>
        <taxon>Fungi</taxon>
        <taxon>Dikarya</taxon>
        <taxon>Ascomycota</taxon>
        <taxon>Pezizomycotina</taxon>
        <taxon>Dothideomycetes</taxon>
        <taxon>Pleosporomycetidae</taxon>
        <taxon>Pleosporales</taxon>
        <taxon>Delitschiaceae</taxon>
        <taxon>Delitschia</taxon>
    </lineage>
</organism>
<keyword evidence="5" id="KW-0560">Oxidoreductase</keyword>
<evidence type="ECO:0000313" key="13">
    <source>
        <dbReference type="EMBL" id="KAF2203556.1"/>
    </source>
</evidence>
<comment type="cofactor">
    <cofactor evidence="1">
        <name>Cu(2+)</name>
        <dbReference type="ChEBI" id="CHEBI:29036"/>
    </cofactor>
</comment>
<dbReference type="EC" id="1.14.18.1" evidence="3"/>
<evidence type="ECO:0000256" key="4">
    <source>
        <dbReference type="ARBA" id="ARBA00022723"/>
    </source>
</evidence>
<feature type="signal peptide" evidence="11">
    <location>
        <begin position="1"/>
        <end position="18"/>
    </location>
</feature>
<dbReference type="Proteomes" id="UP000799536">
    <property type="component" value="Unassembled WGS sequence"/>
</dbReference>
<dbReference type="Gene3D" id="1.10.1280.10">
    <property type="entry name" value="Di-copper center containing domain from catechol oxidase"/>
    <property type="match status" value="1"/>
</dbReference>
<evidence type="ECO:0000256" key="9">
    <source>
        <dbReference type="ARBA" id="ARBA00048233"/>
    </source>
</evidence>
<keyword evidence="11" id="KW-0732">Signal</keyword>
<accession>A0A9P4MUD9</accession>
<dbReference type="Pfam" id="PF18132">
    <property type="entry name" value="Tyrosinase_C"/>
    <property type="match status" value="1"/>
</dbReference>
<dbReference type="GO" id="GO:0046872">
    <property type="term" value="F:metal ion binding"/>
    <property type="evidence" value="ECO:0007669"/>
    <property type="project" value="UniProtKB-KW"/>
</dbReference>
<name>A0A9P4MUD9_9PLEO</name>
<dbReference type="GO" id="GO:0042438">
    <property type="term" value="P:melanin biosynthetic process"/>
    <property type="evidence" value="ECO:0007669"/>
    <property type="project" value="UniProtKB-KW"/>
</dbReference>
<reference evidence="13" key="1">
    <citation type="journal article" date="2020" name="Stud. Mycol.">
        <title>101 Dothideomycetes genomes: a test case for predicting lifestyles and emergence of pathogens.</title>
        <authorList>
            <person name="Haridas S."/>
            <person name="Albert R."/>
            <person name="Binder M."/>
            <person name="Bloem J."/>
            <person name="Labutti K."/>
            <person name="Salamov A."/>
            <person name="Andreopoulos B."/>
            <person name="Baker S."/>
            <person name="Barry K."/>
            <person name="Bills G."/>
            <person name="Bluhm B."/>
            <person name="Cannon C."/>
            <person name="Castanera R."/>
            <person name="Culley D."/>
            <person name="Daum C."/>
            <person name="Ezra D."/>
            <person name="Gonzalez J."/>
            <person name="Henrissat B."/>
            <person name="Kuo A."/>
            <person name="Liang C."/>
            <person name="Lipzen A."/>
            <person name="Lutzoni F."/>
            <person name="Magnuson J."/>
            <person name="Mondo S."/>
            <person name="Nolan M."/>
            <person name="Ohm R."/>
            <person name="Pangilinan J."/>
            <person name="Park H.-J."/>
            <person name="Ramirez L."/>
            <person name="Alfaro M."/>
            <person name="Sun H."/>
            <person name="Tritt A."/>
            <person name="Yoshinaga Y."/>
            <person name="Zwiers L.-H."/>
            <person name="Turgeon B."/>
            <person name="Goodwin S."/>
            <person name="Spatafora J."/>
            <person name="Crous P."/>
            <person name="Grigoriev I."/>
        </authorList>
    </citation>
    <scope>NUCLEOTIDE SEQUENCE</scope>
    <source>
        <strain evidence="13">ATCC 74209</strain>
    </source>
</reference>
<evidence type="ECO:0000256" key="11">
    <source>
        <dbReference type="SAM" id="SignalP"/>
    </source>
</evidence>
<dbReference type="GO" id="GO:0004503">
    <property type="term" value="F:tyrosinase activity"/>
    <property type="evidence" value="ECO:0007669"/>
    <property type="project" value="UniProtKB-EC"/>
</dbReference>
<dbReference type="PROSITE" id="PS00497">
    <property type="entry name" value="TYROSINASE_1"/>
    <property type="match status" value="1"/>
</dbReference>
<evidence type="ECO:0000256" key="1">
    <source>
        <dbReference type="ARBA" id="ARBA00001973"/>
    </source>
</evidence>
<keyword evidence="4" id="KW-0479">Metal-binding</keyword>
<feature type="domain" description="Tyrosinase copper-binding" evidence="12">
    <location>
        <begin position="113"/>
        <end position="130"/>
    </location>
</feature>
<dbReference type="Pfam" id="PF00264">
    <property type="entry name" value="Tyrosinase"/>
    <property type="match status" value="1"/>
</dbReference>
<dbReference type="InterPro" id="IPR041640">
    <property type="entry name" value="Tyrosinase_C"/>
</dbReference>
<keyword evidence="8" id="KW-0470">Melanin biosynthesis</keyword>
<keyword evidence="7" id="KW-0503">Monooxygenase</keyword>
<dbReference type="InterPro" id="IPR002227">
    <property type="entry name" value="Tyrosinase_Cu-bd"/>
</dbReference>
<evidence type="ECO:0000259" key="12">
    <source>
        <dbReference type="PROSITE" id="PS00497"/>
    </source>
</evidence>
<evidence type="ECO:0000313" key="14">
    <source>
        <dbReference type="Proteomes" id="UP000799536"/>
    </source>
</evidence>
<dbReference type="InterPro" id="IPR050316">
    <property type="entry name" value="Tyrosinase/Hemocyanin"/>
</dbReference>
<comment type="catalytic activity">
    <reaction evidence="10">
        <text>L-tyrosine + O2 = L-dopaquinone + H2O</text>
        <dbReference type="Rhea" id="RHEA:18117"/>
        <dbReference type="ChEBI" id="CHEBI:15377"/>
        <dbReference type="ChEBI" id="CHEBI:15379"/>
        <dbReference type="ChEBI" id="CHEBI:57924"/>
        <dbReference type="ChEBI" id="CHEBI:58315"/>
        <dbReference type="EC" id="1.14.18.1"/>
    </reaction>
</comment>
<keyword evidence="6" id="KW-0186">Copper</keyword>
<evidence type="ECO:0000256" key="10">
    <source>
        <dbReference type="ARBA" id="ARBA00048881"/>
    </source>
</evidence>
<dbReference type="PRINTS" id="PR00092">
    <property type="entry name" value="TYROSINASE"/>
</dbReference>
<keyword evidence="14" id="KW-1185">Reference proteome</keyword>
<evidence type="ECO:0000256" key="8">
    <source>
        <dbReference type="ARBA" id="ARBA00023101"/>
    </source>
</evidence>
<dbReference type="PANTHER" id="PTHR11474">
    <property type="entry name" value="TYROSINASE FAMILY MEMBER"/>
    <property type="match status" value="1"/>
</dbReference>
<protein>
    <recommendedName>
        <fullName evidence="3">tyrosinase</fullName>
        <ecNumber evidence="3">1.14.18.1</ecNumber>
    </recommendedName>
</protein>
<evidence type="ECO:0000256" key="5">
    <source>
        <dbReference type="ARBA" id="ARBA00023002"/>
    </source>
</evidence>
<dbReference type="PANTHER" id="PTHR11474:SF76">
    <property type="entry name" value="SHKT DOMAIN-CONTAINING PROTEIN"/>
    <property type="match status" value="1"/>
</dbReference>